<dbReference type="Gene3D" id="3.40.50.10540">
    <property type="entry name" value="Crotonobetainyl-coa:carnitine coa-transferase, domain 1"/>
    <property type="match status" value="1"/>
</dbReference>
<evidence type="ECO:0000256" key="1">
    <source>
        <dbReference type="ARBA" id="ARBA00022679"/>
    </source>
</evidence>
<dbReference type="InterPro" id="IPR050483">
    <property type="entry name" value="CoA-transferase_III_domain"/>
</dbReference>
<name>A0A841IX69_9SPHN</name>
<dbReference type="PANTHER" id="PTHR48207">
    <property type="entry name" value="SUCCINATE--HYDROXYMETHYLGLUTARATE COA-TRANSFERASE"/>
    <property type="match status" value="1"/>
</dbReference>
<organism evidence="2 3">
    <name type="scientific">Sphingobium subterraneum</name>
    <dbReference type="NCBI Taxonomy" id="627688"/>
    <lineage>
        <taxon>Bacteria</taxon>
        <taxon>Pseudomonadati</taxon>
        <taxon>Pseudomonadota</taxon>
        <taxon>Alphaproteobacteria</taxon>
        <taxon>Sphingomonadales</taxon>
        <taxon>Sphingomonadaceae</taxon>
        <taxon>Sphingobium</taxon>
    </lineage>
</organism>
<dbReference type="Proteomes" id="UP000552700">
    <property type="component" value="Unassembled WGS sequence"/>
</dbReference>
<evidence type="ECO:0000313" key="3">
    <source>
        <dbReference type="Proteomes" id="UP000552700"/>
    </source>
</evidence>
<dbReference type="EC" id="2.8.3.16" evidence="2"/>
<dbReference type="PANTHER" id="PTHR48207:SF3">
    <property type="entry name" value="SUCCINATE--HYDROXYMETHYLGLUTARATE COA-TRANSFERASE"/>
    <property type="match status" value="1"/>
</dbReference>
<proteinExistence type="predicted"/>
<dbReference type="InterPro" id="IPR044855">
    <property type="entry name" value="CoA-Trfase_III_dom3_sf"/>
</dbReference>
<sequence>MTRALDGIRVLDLSRVLAGPFCSMVLSDLGAEVIKVERDGLGDDLRGWGPPFMPDGESTYFLSVNRNKRSIVLDLKSEAGRALVLDLVRKSDVVLENFRPGVMESLGLGYDELRAANPQIIFCSISGFGTKGPMAGRPGYDVITQGMGGLMSVTGEADGTPMRVGVAIVDLVTGLYSVIGILGALQSRTTHGHGQRVDLSLLESCLSIMPNMTAGYLMGGALPPRMGNGHPNTVPYKTFPTKDSFLTLAIGNDEQWRRLCKVTGHAEMADDARFAINQDRVALREEVETLVVEWLSERTTDEWVEVMETAGVPCGPVYTVDRILGDAQVDALGLVKTMVHPTSGEIRVVGAPFHLSLDDTEPYRPPPTLGAHTAEILSEVLGLDDDAIRKLADQQVFGSHGIPKFENADVQGDEA</sequence>
<dbReference type="SUPFAM" id="SSF89796">
    <property type="entry name" value="CoA-transferase family III (CaiB/BaiF)"/>
    <property type="match status" value="1"/>
</dbReference>
<accession>A0A841IX69</accession>
<dbReference type="AlphaFoldDB" id="A0A841IX69"/>
<comment type="caution">
    <text evidence="2">The sequence shown here is derived from an EMBL/GenBank/DDBJ whole genome shotgun (WGS) entry which is preliminary data.</text>
</comment>
<protein>
    <submittedName>
        <fullName evidence="2">Formyl-CoA transferase</fullName>
        <ecNumber evidence="2">2.8.3.16</ecNumber>
    </submittedName>
</protein>
<dbReference type="Gene3D" id="3.30.1540.10">
    <property type="entry name" value="formyl-coa transferase, domain 3"/>
    <property type="match status" value="1"/>
</dbReference>
<reference evidence="2 3" key="1">
    <citation type="submission" date="2020-08" db="EMBL/GenBank/DDBJ databases">
        <title>Genomic Encyclopedia of Type Strains, Phase IV (KMG-IV): sequencing the most valuable type-strain genomes for metagenomic binning, comparative biology and taxonomic classification.</title>
        <authorList>
            <person name="Goeker M."/>
        </authorList>
    </citation>
    <scope>NUCLEOTIDE SEQUENCE [LARGE SCALE GENOMIC DNA]</scope>
    <source>
        <strain evidence="2 3">DSM 102255</strain>
    </source>
</reference>
<dbReference type="RefSeq" id="WP_184077496.1">
    <property type="nucleotide sequence ID" value="NZ_JACIJP010000001.1"/>
</dbReference>
<dbReference type="InterPro" id="IPR023606">
    <property type="entry name" value="CoA-Trfase_III_dom_1_sf"/>
</dbReference>
<dbReference type="Pfam" id="PF02515">
    <property type="entry name" value="CoA_transf_3"/>
    <property type="match status" value="1"/>
</dbReference>
<gene>
    <name evidence="2" type="ORF">FHS92_000671</name>
</gene>
<keyword evidence="3" id="KW-1185">Reference proteome</keyword>
<keyword evidence="1 2" id="KW-0808">Transferase</keyword>
<dbReference type="GO" id="GO:0033608">
    <property type="term" value="F:formyl-CoA transferase activity"/>
    <property type="evidence" value="ECO:0007669"/>
    <property type="project" value="UniProtKB-EC"/>
</dbReference>
<dbReference type="EMBL" id="JACIJP010000001">
    <property type="protein sequence ID" value="MBB6122964.1"/>
    <property type="molecule type" value="Genomic_DNA"/>
</dbReference>
<evidence type="ECO:0000313" key="2">
    <source>
        <dbReference type="EMBL" id="MBB6122964.1"/>
    </source>
</evidence>
<dbReference type="InterPro" id="IPR003673">
    <property type="entry name" value="CoA-Trfase_fam_III"/>
</dbReference>